<sequence>MHVILLLLSLSFIGCTKTSFQTFDWKEGDKTKIKAELASFDFAPAEKNLSGHEWIRLQPQIYQGLVVESAYKKEILADDGELTRLRAGVVKPETAFAHLDFASLEEQSSGILRKLQSAFPLFRKRPPQSVTPVITQRGGFYEIIWQVDYMDPKGQMWTLKLNRNLEVRSIRPAGSQFIDTSAWVYPRGPLLGSVQEVPLKGLYLEPTLANHWVYVSSQAPNKIDKVAGPLKFSMEDHRFDQTQAFVYLNESFSWFQSRLGFKMPFQVQAEVFVGYPEKTNSAFYYQGKIRLGQGDGEFYQNIPRDPSIVIHESAHAVIDVLAKLPFEGEGGSLNEGFADYFTAMQLGSPRMGEASYKKAPFRRTVLNDLKVTDRNGGLYHDSGIISGTLWEISEQLGFKKGLELSMAVLNRLVPGSDFADFGTTLKDVCAQKLSSEEARKVNGILSKRGWL</sequence>
<dbReference type="SUPFAM" id="SSF55486">
    <property type="entry name" value="Metalloproteases ('zincins'), catalytic domain"/>
    <property type="match status" value="1"/>
</dbReference>
<name>Q6MNY9_BDEBA</name>
<keyword evidence="2" id="KW-0378">Hydrolase</keyword>
<dbReference type="RefSeq" id="WP_011163612.1">
    <property type="nucleotide sequence ID" value="NC_005363.1"/>
</dbReference>
<feature type="domain" description="Peptidase M4" evidence="1">
    <location>
        <begin position="232"/>
        <end position="318"/>
    </location>
</feature>
<dbReference type="Gene3D" id="3.10.170.10">
    <property type="match status" value="1"/>
</dbReference>
<dbReference type="EC" id="3.4.24.-" evidence="2"/>
<dbReference type="Pfam" id="PF01447">
    <property type="entry name" value="Peptidase_M4"/>
    <property type="match status" value="1"/>
</dbReference>
<dbReference type="GO" id="GO:0006508">
    <property type="term" value="P:proteolysis"/>
    <property type="evidence" value="ECO:0007669"/>
    <property type="project" value="UniProtKB-KW"/>
</dbReference>
<dbReference type="HOGENOM" id="CLU_606446_0_0_7"/>
<dbReference type="GO" id="GO:0004222">
    <property type="term" value="F:metalloendopeptidase activity"/>
    <property type="evidence" value="ECO:0007669"/>
    <property type="project" value="InterPro"/>
</dbReference>
<keyword evidence="2" id="KW-0645">Protease</keyword>
<dbReference type="GeneID" id="93012140"/>
<gene>
    <name evidence="2" type="ordered locus">Bd1084</name>
</gene>
<dbReference type="STRING" id="264462.Bd1084"/>
<reference evidence="2 3" key="1">
    <citation type="journal article" date="2004" name="Science">
        <title>A predator unmasked: life cycle of Bdellovibrio bacteriovorus from a genomic perspective.</title>
        <authorList>
            <person name="Rendulic S."/>
            <person name="Jagtap P."/>
            <person name="Rosinus A."/>
            <person name="Eppinger M."/>
            <person name="Baar C."/>
            <person name="Lanz C."/>
            <person name="Keller H."/>
            <person name="Lambert C."/>
            <person name="Evans K.J."/>
            <person name="Goesmann A."/>
            <person name="Meyer F."/>
            <person name="Sockett R.E."/>
            <person name="Schuster S.C."/>
        </authorList>
    </citation>
    <scope>NUCLEOTIDE SEQUENCE [LARGE SCALE GENOMIC DNA]</scope>
    <source>
        <strain evidence="3">ATCC 15356 / DSM 50701 / NCIMB 9529 / HD100</strain>
    </source>
</reference>
<dbReference type="eggNOG" id="COG3227">
    <property type="taxonomic scope" value="Bacteria"/>
</dbReference>
<dbReference type="InterPro" id="IPR013856">
    <property type="entry name" value="Peptidase_M4_domain"/>
</dbReference>
<dbReference type="EMBL" id="BX842648">
    <property type="protein sequence ID" value="CAE79010.1"/>
    <property type="molecule type" value="Genomic_DNA"/>
</dbReference>
<protein>
    <submittedName>
        <fullName evidence="2">Putative metalloprotease</fullName>
        <ecNumber evidence="2">3.4.24.-</ecNumber>
    </submittedName>
</protein>
<keyword evidence="2" id="KW-0482">Metalloprotease</keyword>
<dbReference type="KEGG" id="bba:Bd1084"/>
<dbReference type="AlphaFoldDB" id="Q6MNY9"/>
<dbReference type="Proteomes" id="UP000008080">
    <property type="component" value="Chromosome"/>
</dbReference>
<evidence type="ECO:0000313" key="3">
    <source>
        <dbReference type="Proteomes" id="UP000008080"/>
    </source>
</evidence>
<evidence type="ECO:0000313" key="2">
    <source>
        <dbReference type="EMBL" id="CAE79010.1"/>
    </source>
</evidence>
<keyword evidence="3" id="KW-1185">Reference proteome</keyword>
<proteinExistence type="predicted"/>
<organism evidence="2 3">
    <name type="scientific">Bdellovibrio bacteriovorus (strain ATCC 15356 / DSM 50701 / NCIMB 9529 / HD100)</name>
    <dbReference type="NCBI Taxonomy" id="264462"/>
    <lineage>
        <taxon>Bacteria</taxon>
        <taxon>Pseudomonadati</taxon>
        <taxon>Bdellovibrionota</taxon>
        <taxon>Bdellovibrionia</taxon>
        <taxon>Bdellovibrionales</taxon>
        <taxon>Pseudobdellovibrionaceae</taxon>
        <taxon>Bdellovibrio</taxon>
    </lineage>
</organism>
<evidence type="ECO:0000259" key="1">
    <source>
        <dbReference type="Pfam" id="PF01447"/>
    </source>
</evidence>
<accession>Q6MNY9</accession>